<name>M0HFU4_HALEO</name>
<dbReference type="Proteomes" id="UP000011612">
    <property type="component" value="Unassembled WGS sequence"/>
</dbReference>
<dbReference type="EMBL" id="AOLK01000023">
    <property type="protein sequence ID" value="ELZ81949.1"/>
    <property type="molecule type" value="Genomic_DNA"/>
</dbReference>
<keyword evidence="1" id="KW-0472">Membrane</keyword>
<proteinExistence type="predicted"/>
<evidence type="ECO:0000259" key="2">
    <source>
        <dbReference type="Pfam" id="PF09851"/>
    </source>
</evidence>
<dbReference type="InterPro" id="IPR018649">
    <property type="entry name" value="SHOCT"/>
</dbReference>
<protein>
    <recommendedName>
        <fullName evidence="2">SHOCT domain-containing protein</fullName>
    </recommendedName>
</protein>
<dbReference type="Pfam" id="PF09851">
    <property type="entry name" value="SHOCT"/>
    <property type="match status" value="1"/>
</dbReference>
<evidence type="ECO:0000256" key="1">
    <source>
        <dbReference type="SAM" id="Phobius"/>
    </source>
</evidence>
<reference evidence="3 4" key="1">
    <citation type="journal article" date="2014" name="PLoS Genet.">
        <title>Phylogenetically driven sequencing of extremely halophilic archaea reveals strategies for static and dynamic osmo-response.</title>
        <authorList>
            <person name="Becker E.A."/>
            <person name="Seitzer P.M."/>
            <person name="Tritt A."/>
            <person name="Larsen D."/>
            <person name="Krusor M."/>
            <person name="Yao A.I."/>
            <person name="Wu D."/>
            <person name="Madern D."/>
            <person name="Eisen J.A."/>
            <person name="Darling A.E."/>
            <person name="Facciotti M.T."/>
        </authorList>
    </citation>
    <scope>NUCLEOTIDE SEQUENCE [LARGE SCALE GENOMIC DNA]</scope>
    <source>
        <strain evidence="3 4">ATCC BAA-1513</strain>
    </source>
</reference>
<sequence>MSSFEALQEGGVGGFVHDHPWLFAVALGLVGAGLAVSNSVNPLPAFTNMFLLGAVVGLAYAHATDIVSFAHDAIGSDADTDTASADQPLHELRERYATGELTEAEFERKLDHLLETESVEATEDYVSKRERERDTATE</sequence>
<dbReference type="STRING" id="1230453.C453_18074"/>
<dbReference type="AlphaFoldDB" id="M0HFU4"/>
<feature type="domain" description="SHOCT" evidence="2">
    <location>
        <begin position="88"/>
        <end position="114"/>
    </location>
</feature>
<feature type="transmembrane region" description="Helical" evidence="1">
    <location>
        <begin position="43"/>
        <end position="63"/>
    </location>
</feature>
<dbReference type="RefSeq" id="WP_008326767.1">
    <property type="nucleotide sequence ID" value="NZ_AOLK01000023.1"/>
</dbReference>
<keyword evidence="1" id="KW-1133">Transmembrane helix</keyword>
<organism evidence="3 4">
    <name type="scientific">Haloferax elongans ATCC BAA-1513</name>
    <dbReference type="NCBI Taxonomy" id="1230453"/>
    <lineage>
        <taxon>Archaea</taxon>
        <taxon>Methanobacteriati</taxon>
        <taxon>Methanobacteriota</taxon>
        <taxon>Stenosarchaea group</taxon>
        <taxon>Halobacteria</taxon>
        <taxon>Halobacteriales</taxon>
        <taxon>Haloferacaceae</taxon>
        <taxon>Haloferax</taxon>
    </lineage>
</organism>
<gene>
    <name evidence="3" type="ORF">C453_18074</name>
</gene>
<keyword evidence="4" id="KW-1185">Reference proteome</keyword>
<keyword evidence="1" id="KW-0812">Transmembrane</keyword>
<evidence type="ECO:0000313" key="3">
    <source>
        <dbReference type="EMBL" id="ELZ81949.1"/>
    </source>
</evidence>
<comment type="caution">
    <text evidence="3">The sequence shown here is derived from an EMBL/GenBank/DDBJ whole genome shotgun (WGS) entry which is preliminary data.</text>
</comment>
<accession>M0HFU4</accession>
<feature type="transmembrane region" description="Helical" evidence="1">
    <location>
        <begin position="20"/>
        <end position="36"/>
    </location>
</feature>
<dbReference type="PATRIC" id="fig|1230453.4.peg.3598"/>
<evidence type="ECO:0000313" key="4">
    <source>
        <dbReference type="Proteomes" id="UP000011612"/>
    </source>
</evidence>